<dbReference type="Gene3D" id="2.60.200.20">
    <property type="match status" value="1"/>
</dbReference>
<reference evidence="3 4" key="1">
    <citation type="submission" date="2013-08" db="EMBL/GenBank/DDBJ databases">
        <title>Genome sequencing of Lysobacter.</title>
        <authorList>
            <person name="Zhang S."/>
            <person name="Wang G."/>
        </authorList>
    </citation>
    <scope>NUCLEOTIDE SEQUENCE [LARGE SCALE GENOMIC DNA]</scope>
    <source>
        <strain evidence="3 4">Ko07</strain>
    </source>
</reference>
<dbReference type="CDD" id="cd00060">
    <property type="entry name" value="FHA"/>
    <property type="match status" value="1"/>
</dbReference>
<name>A0A0A0ENU9_9GAMM</name>
<dbReference type="OrthoDB" id="5801518at2"/>
<dbReference type="Proteomes" id="UP000030017">
    <property type="component" value="Unassembled WGS sequence"/>
</dbReference>
<dbReference type="InterPro" id="IPR000253">
    <property type="entry name" value="FHA_dom"/>
</dbReference>
<sequence length="267" mass="28747">MDTLRLRFPNRERADLVLSRGVHAVGHDADGEPCLVDRADNARIQFCVDRRGAWLQLREGTRGLHVNGRPVRRMAMLRAGDTVHMDGVELVLLGPSPRALPDVPTVVPDVLRHVVLRGVGGIHHGRCFNLDRSCVVGRLAESDVCIAEPGFADRHARLEPHPEGIVLRDLGSPAGSVVNGYQVREGLLLPGDQIVFGANQRFLLEAPYVSPVFAAAAPTAVGMADAPSSAEPTRSPVASSMRRMPWLLLAAVLLAGALALLLLYGAR</sequence>
<dbReference type="AlphaFoldDB" id="A0A0A0ENU9"/>
<keyword evidence="4" id="KW-1185">Reference proteome</keyword>
<gene>
    <name evidence="3" type="ORF">N792_07195</name>
</gene>
<feature type="transmembrane region" description="Helical" evidence="1">
    <location>
        <begin position="246"/>
        <end position="266"/>
    </location>
</feature>
<dbReference type="eggNOG" id="COG1716">
    <property type="taxonomic scope" value="Bacteria"/>
</dbReference>
<dbReference type="SUPFAM" id="SSF49879">
    <property type="entry name" value="SMAD/FHA domain"/>
    <property type="match status" value="1"/>
</dbReference>
<evidence type="ECO:0000259" key="2">
    <source>
        <dbReference type="PROSITE" id="PS50006"/>
    </source>
</evidence>
<evidence type="ECO:0000256" key="1">
    <source>
        <dbReference type="SAM" id="Phobius"/>
    </source>
</evidence>
<comment type="caution">
    <text evidence="3">The sequence shown here is derived from an EMBL/GenBank/DDBJ whole genome shotgun (WGS) entry which is preliminary data.</text>
</comment>
<proteinExistence type="predicted"/>
<keyword evidence="1" id="KW-1133">Transmembrane helix</keyword>
<evidence type="ECO:0000313" key="4">
    <source>
        <dbReference type="Proteomes" id="UP000030017"/>
    </source>
</evidence>
<feature type="domain" description="FHA" evidence="2">
    <location>
        <begin position="134"/>
        <end position="183"/>
    </location>
</feature>
<dbReference type="STRING" id="1122185.N792_07195"/>
<dbReference type="InterPro" id="IPR008984">
    <property type="entry name" value="SMAD_FHA_dom_sf"/>
</dbReference>
<dbReference type="RefSeq" id="WP_084105446.1">
    <property type="nucleotide sequence ID" value="NZ_AVPS01000004.1"/>
</dbReference>
<organism evidence="3 4">
    <name type="scientific">Lysobacter concretionis Ko07 = DSM 16239</name>
    <dbReference type="NCBI Taxonomy" id="1122185"/>
    <lineage>
        <taxon>Bacteria</taxon>
        <taxon>Pseudomonadati</taxon>
        <taxon>Pseudomonadota</taxon>
        <taxon>Gammaproteobacteria</taxon>
        <taxon>Lysobacterales</taxon>
        <taxon>Lysobacteraceae</taxon>
        <taxon>Novilysobacter</taxon>
    </lineage>
</organism>
<dbReference type="EMBL" id="AVPS01000004">
    <property type="protein sequence ID" value="KGM52109.1"/>
    <property type="molecule type" value="Genomic_DNA"/>
</dbReference>
<accession>A0A0A0ENU9</accession>
<dbReference type="Pfam" id="PF00498">
    <property type="entry name" value="FHA"/>
    <property type="match status" value="1"/>
</dbReference>
<keyword evidence="1" id="KW-0812">Transmembrane</keyword>
<evidence type="ECO:0000313" key="3">
    <source>
        <dbReference type="EMBL" id="KGM52109.1"/>
    </source>
</evidence>
<dbReference type="PROSITE" id="PS50006">
    <property type="entry name" value="FHA_DOMAIN"/>
    <property type="match status" value="1"/>
</dbReference>
<protein>
    <recommendedName>
        <fullName evidence="2">FHA domain-containing protein</fullName>
    </recommendedName>
</protein>
<keyword evidence="1" id="KW-0472">Membrane</keyword>